<feature type="transmembrane region" description="Helical" evidence="1">
    <location>
        <begin position="157"/>
        <end position="176"/>
    </location>
</feature>
<comment type="caution">
    <text evidence="2">The sequence shown here is derived from an EMBL/GenBank/DDBJ whole genome shotgun (WGS) entry which is preliminary data.</text>
</comment>
<dbReference type="InterPro" id="IPR009495">
    <property type="entry name" value="NrsF"/>
</dbReference>
<keyword evidence="1" id="KW-0472">Membrane</keyword>
<proteinExistence type="predicted"/>
<dbReference type="EMBL" id="JACFYJ010000064">
    <property type="protein sequence ID" value="MEI6001073.1"/>
    <property type="molecule type" value="Genomic_DNA"/>
</dbReference>
<name>A0ABU8J0Q2_9BURK</name>
<keyword evidence="1" id="KW-1133">Transmembrane helix</keyword>
<dbReference type="Proteomes" id="UP001386437">
    <property type="component" value="Unassembled WGS sequence"/>
</dbReference>
<evidence type="ECO:0000256" key="1">
    <source>
        <dbReference type="SAM" id="Phobius"/>
    </source>
</evidence>
<feature type="transmembrane region" description="Helical" evidence="1">
    <location>
        <begin position="29"/>
        <end position="49"/>
    </location>
</feature>
<gene>
    <name evidence="2" type="ORF">H3V53_28975</name>
</gene>
<dbReference type="RefSeq" id="WP_336600894.1">
    <property type="nucleotide sequence ID" value="NZ_JACFYJ010000064.1"/>
</dbReference>
<organism evidence="2 3">
    <name type="scientific">Paraburkholderia bengalensis</name>
    <dbReference type="NCBI Taxonomy" id="2747562"/>
    <lineage>
        <taxon>Bacteria</taxon>
        <taxon>Pseudomonadati</taxon>
        <taxon>Pseudomonadota</taxon>
        <taxon>Betaproteobacteria</taxon>
        <taxon>Burkholderiales</taxon>
        <taxon>Burkholderiaceae</taxon>
        <taxon>Paraburkholderia</taxon>
    </lineage>
</organism>
<keyword evidence="3" id="KW-1185">Reference proteome</keyword>
<reference evidence="2 3" key="1">
    <citation type="journal article" date="2022" name="Arch. Microbiol.">
        <title>Paraburkholderia bengalensis sp. nov. isolated from roots of Oryza sativa, IR64.</title>
        <authorList>
            <person name="Nag P."/>
            <person name="Mondal N."/>
            <person name="Sarkar J."/>
            <person name="Das S."/>
        </authorList>
    </citation>
    <scope>NUCLEOTIDE SEQUENCE [LARGE SCALE GENOMIC DNA]</scope>
    <source>
        <strain evidence="2 3">IR64_4_BI</strain>
    </source>
</reference>
<accession>A0ABU8J0Q2</accession>
<feature type="transmembrane region" description="Helical" evidence="1">
    <location>
        <begin position="188"/>
        <end position="207"/>
    </location>
</feature>
<protein>
    <submittedName>
        <fullName evidence="2">DUF1109 domain-containing protein</fullName>
    </submittedName>
</protein>
<dbReference type="Pfam" id="PF06532">
    <property type="entry name" value="NrsF"/>
    <property type="match status" value="1"/>
</dbReference>
<sequence>MKTDTLISLLASDVDPVDRCVAGRRFARALVFAVAGSFCLVTLCCGLRPDISEMLVTPLFWAKMAFPATLAGFALIASARLSCPGIALGYSAILLAAALAIVLLWGAVLLWATPSDNRVPVLLGRTWRTCALNIALVSGPSFFALVRTVQSLAPTRLRLAGAATGLLSGATGAVVYCLHCPEMSPAFWALWYVVGMGLSAALGALLGPRLLHW</sequence>
<evidence type="ECO:0000313" key="2">
    <source>
        <dbReference type="EMBL" id="MEI6001073.1"/>
    </source>
</evidence>
<evidence type="ECO:0000313" key="3">
    <source>
        <dbReference type="Proteomes" id="UP001386437"/>
    </source>
</evidence>
<keyword evidence="1" id="KW-0812">Transmembrane</keyword>
<feature type="transmembrane region" description="Helical" evidence="1">
    <location>
        <begin position="125"/>
        <end position="145"/>
    </location>
</feature>
<feature type="transmembrane region" description="Helical" evidence="1">
    <location>
        <begin position="88"/>
        <end position="113"/>
    </location>
</feature>
<feature type="transmembrane region" description="Helical" evidence="1">
    <location>
        <begin position="55"/>
        <end position="76"/>
    </location>
</feature>